<dbReference type="Pfam" id="PF02519">
    <property type="entry name" value="Auxin_inducible"/>
    <property type="match status" value="1"/>
</dbReference>
<dbReference type="PANTHER" id="PTHR31374:SF146">
    <property type="entry name" value="OS08G0118800 PROTEIN"/>
    <property type="match status" value="1"/>
</dbReference>
<evidence type="ECO:0000313" key="2">
    <source>
        <dbReference type="EnsemblPlants" id="KQL01017"/>
    </source>
</evidence>
<dbReference type="EnsemblPlants" id="KQL01017">
    <property type="protein sequence ID" value="KQL01017"/>
    <property type="gene ID" value="SETIT_014994mg"/>
</dbReference>
<evidence type="ECO:0000256" key="1">
    <source>
        <dbReference type="ARBA" id="ARBA00006974"/>
    </source>
</evidence>
<dbReference type="AlphaFoldDB" id="K3YL72"/>
<dbReference type="PANTHER" id="PTHR31374">
    <property type="entry name" value="AUXIN-INDUCED PROTEIN-LIKE-RELATED"/>
    <property type="match status" value="1"/>
</dbReference>
<protein>
    <submittedName>
        <fullName evidence="2">Uncharacterized protein</fullName>
    </submittedName>
</protein>
<reference evidence="2" key="2">
    <citation type="submission" date="2018-08" db="UniProtKB">
        <authorList>
            <consortium name="EnsemblPlants"/>
        </authorList>
    </citation>
    <scope>IDENTIFICATION</scope>
    <source>
        <strain evidence="2">Yugu1</strain>
    </source>
</reference>
<proteinExistence type="inferred from homology"/>
<dbReference type="STRING" id="4555.K3YL72"/>
<dbReference type="InterPro" id="IPR003676">
    <property type="entry name" value="SAUR_fam"/>
</dbReference>
<accession>K3YL72</accession>
<reference evidence="3" key="1">
    <citation type="journal article" date="2012" name="Nat. Biotechnol.">
        <title>Reference genome sequence of the model plant Setaria.</title>
        <authorList>
            <person name="Bennetzen J.L."/>
            <person name="Schmutz J."/>
            <person name="Wang H."/>
            <person name="Percifield R."/>
            <person name="Hawkins J."/>
            <person name="Pontaroli A.C."/>
            <person name="Estep M."/>
            <person name="Feng L."/>
            <person name="Vaughn J.N."/>
            <person name="Grimwood J."/>
            <person name="Jenkins J."/>
            <person name="Barry K."/>
            <person name="Lindquist E."/>
            <person name="Hellsten U."/>
            <person name="Deshpande S."/>
            <person name="Wang X."/>
            <person name="Wu X."/>
            <person name="Mitros T."/>
            <person name="Triplett J."/>
            <person name="Yang X."/>
            <person name="Ye C.Y."/>
            <person name="Mauro-Herrera M."/>
            <person name="Wang L."/>
            <person name="Li P."/>
            <person name="Sharma M."/>
            <person name="Sharma R."/>
            <person name="Ronald P.C."/>
            <person name="Panaud O."/>
            <person name="Kellogg E.A."/>
            <person name="Brutnell T.P."/>
            <person name="Doust A.N."/>
            <person name="Tuskan G.A."/>
            <person name="Rokhsar D."/>
            <person name="Devos K.M."/>
        </authorList>
    </citation>
    <scope>NUCLEOTIDE SEQUENCE [LARGE SCALE GENOMIC DNA]</scope>
    <source>
        <strain evidence="3">cv. Yugu1</strain>
    </source>
</reference>
<name>K3YL72_SETIT</name>
<dbReference type="HOGENOM" id="CLU_098106_3_0_1"/>
<dbReference type="FunCoup" id="K3YL72">
    <property type="interactions" value="10"/>
</dbReference>
<dbReference type="Proteomes" id="UP000004995">
    <property type="component" value="Unassembled WGS sequence"/>
</dbReference>
<evidence type="ECO:0000313" key="3">
    <source>
        <dbReference type="Proteomes" id="UP000004995"/>
    </source>
</evidence>
<dbReference type="EMBL" id="AGNK02003598">
    <property type="status" value="NOT_ANNOTATED_CDS"/>
    <property type="molecule type" value="Genomic_DNA"/>
</dbReference>
<dbReference type="OMA" id="YGFDHCG"/>
<dbReference type="InParanoid" id="K3YL72"/>
<dbReference type="GO" id="GO:0009733">
    <property type="term" value="P:response to auxin"/>
    <property type="evidence" value="ECO:0007669"/>
    <property type="project" value="InterPro"/>
</dbReference>
<keyword evidence="3" id="KW-1185">Reference proteome</keyword>
<sequence>TVSTRAASLQLQLQVCKTREMGGGGKKLQQLMARLHLARQQGGVVPRGHFVVYVGEARARFVVPTAYLKQPAFVALLESAEEDYFGLDHHCHPGGLTIPSCSERDFATLVRSFG</sequence>
<comment type="similarity">
    <text evidence="1">Belongs to the ARG7 family.</text>
</comment>
<organism evidence="2 3">
    <name type="scientific">Setaria italica</name>
    <name type="common">Foxtail millet</name>
    <name type="synonym">Panicum italicum</name>
    <dbReference type="NCBI Taxonomy" id="4555"/>
    <lineage>
        <taxon>Eukaryota</taxon>
        <taxon>Viridiplantae</taxon>
        <taxon>Streptophyta</taxon>
        <taxon>Embryophyta</taxon>
        <taxon>Tracheophyta</taxon>
        <taxon>Spermatophyta</taxon>
        <taxon>Magnoliopsida</taxon>
        <taxon>Liliopsida</taxon>
        <taxon>Poales</taxon>
        <taxon>Poaceae</taxon>
        <taxon>PACMAD clade</taxon>
        <taxon>Panicoideae</taxon>
        <taxon>Panicodae</taxon>
        <taxon>Paniceae</taxon>
        <taxon>Cenchrinae</taxon>
        <taxon>Setaria</taxon>
    </lineage>
</organism>
<dbReference type="Gramene" id="KQL01017">
    <property type="protein sequence ID" value="KQL01017"/>
    <property type="gene ID" value="SETIT_014994mg"/>
</dbReference>
<dbReference type="eggNOG" id="ENOG502S4NX">
    <property type="taxonomic scope" value="Eukaryota"/>
</dbReference>